<evidence type="ECO:0000256" key="1">
    <source>
        <dbReference type="SAM" id="MobiDB-lite"/>
    </source>
</evidence>
<feature type="transmembrane region" description="Helical" evidence="2">
    <location>
        <begin position="84"/>
        <end position="105"/>
    </location>
</feature>
<dbReference type="GeneID" id="93199212"/>
<feature type="region of interest" description="Disordered" evidence="1">
    <location>
        <begin position="142"/>
        <end position="163"/>
    </location>
</feature>
<protein>
    <recommendedName>
        <fullName evidence="5">DUF1240 domain-containing protein</fullName>
    </recommendedName>
</protein>
<evidence type="ECO:0000313" key="4">
    <source>
        <dbReference type="Proteomes" id="UP001229386"/>
    </source>
</evidence>
<sequence length="163" mass="18037">MSAKRRFFGNIIIWCVSSLGSLWFANDAFSELFEFGNDIVFSPIVSALLMIPIILLFPCIYWYLAMRHGEEQAIIKCKKTNRVFIGLVGVFIISSVIFSFAYTSILESKGYVKCVGRPDGWMPGMATEYVLPPSVCGGSRLAGKGSSSYAPTTFSQSQDVEND</sequence>
<reference evidence="3" key="1">
    <citation type="journal article" date="2023" name="J. Antimicrob. Chemother.">
        <title>Emergence of OXA-48-producing Enterobacter hormaechei in a Swiss companion animal clinic and their genetic relationship to clinical human isolates.</title>
        <authorList>
            <person name="Dona V."/>
            <person name="Nordmann P."/>
            <person name="Kittl S."/>
            <person name="Schuller S."/>
            <person name="Bouvier M."/>
            <person name="Poirel L."/>
            <person name="Endimiani A."/>
            <person name="Perreten V."/>
        </authorList>
    </citation>
    <scope>NUCLEOTIDE SEQUENCE</scope>
    <source>
        <strain evidence="3">Ehh_25</strain>
    </source>
</reference>
<proteinExistence type="predicted"/>
<dbReference type="Proteomes" id="UP001229386">
    <property type="component" value="Chromosome"/>
</dbReference>
<accession>A0AAX3YXC1</accession>
<dbReference type="EMBL" id="CP126746">
    <property type="protein sequence ID" value="WMB09316.1"/>
    <property type="molecule type" value="Genomic_DNA"/>
</dbReference>
<evidence type="ECO:0000256" key="2">
    <source>
        <dbReference type="SAM" id="Phobius"/>
    </source>
</evidence>
<name>A0AAX3YXC1_9ENTR</name>
<gene>
    <name evidence="3" type="ORF">QPR60_11870</name>
</gene>
<dbReference type="RefSeq" id="WP_006810786.1">
    <property type="nucleotide sequence ID" value="NZ_CP032841.1"/>
</dbReference>
<dbReference type="AlphaFoldDB" id="A0AAX3YXC1"/>
<feature type="transmembrane region" description="Helical" evidence="2">
    <location>
        <begin position="44"/>
        <end position="64"/>
    </location>
</feature>
<feature type="transmembrane region" description="Helical" evidence="2">
    <location>
        <begin position="7"/>
        <end position="24"/>
    </location>
</feature>
<keyword evidence="2" id="KW-0472">Membrane</keyword>
<organism evidence="3 4">
    <name type="scientific">Enterobacter hormaechei</name>
    <dbReference type="NCBI Taxonomy" id="158836"/>
    <lineage>
        <taxon>Bacteria</taxon>
        <taxon>Pseudomonadati</taxon>
        <taxon>Pseudomonadota</taxon>
        <taxon>Gammaproteobacteria</taxon>
        <taxon>Enterobacterales</taxon>
        <taxon>Enterobacteriaceae</taxon>
        <taxon>Enterobacter</taxon>
        <taxon>Enterobacter cloacae complex</taxon>
    </lineage>
</organism>
<feature type="compositionally biased region" description="Polar residues" evidence="1">
    <location>
        <begin position="145"/>
        <end position="163"/>
    </location>
</feature>
<keyword evidence="2" id="KW-1133">Transmembrane helix</keyword>
<keyword evidence="2" id="KW-0812">Transmembrane</keyword>
<evidence type="ECO:0008006" key="5">
    <source>
        <dbReference type="Google" id="ProtNLM"/>
    </source>
</evidence>
<evidence type="ECO:0000313" key="3">
    <source>
        <dbReference type="EMBL" id="WMB09316.1"/>
    </source>
</evidence>